<organism evidence="1 2">
    <name type="scientific">Sphingomonas oligophenolica</name>
    <dbReference type="NCBI Taxonomy" id="301154"/>
    <lineage>
        <taxon>Bacteria</taxon>
        <taxon>Pseudomonadati</taxon>
        <taxon>Pseudomonadota</taxon>
        <taxon>Alphaproteobacteria</taxon>
        <taxon>Sphingomonadales</taxon>
        <taxon>Sphingomonadaceae</taxon>
        <taxon>Sphingomonas</taxon>
    </lineage>
</organism>
<reference evidence="1 2" key="1">
    <citation type="journal article" date="2019" name="Environ. Microbiol.">
        <title>Species interactions and distinct microbial communities in high Arctic permafrost affected cryosols are associated with the CH4 and CO2 gas fluxes.</title>
        <authorList>
            <person name="Altshuler I."/>
            <person name="Hamel J."/>
            <person name="Turney S."/>
            <person name="Magnuson E."/>
            <person name="Levesque R."/>
            <person name="Greer C."/>
            <person name="Whyte L.G."/>
        </authorList>
    </citation>
    <scope>NUCLEOTIDE SEQUENCE [LARGE SCALE GENOMIC DNA]</scope>
    <source>
        <strain evidence="1 2">S5.1</strain>
    </source>
</reference>
<dbReference type="RefSeq" id="WP_140869895.1">
    <property type="nucleotide sequence ID" value="NZ_RCZK01000004.1"/>
</dbReference>
<name>A0A502CK38_9SPHN</name>
<evidence type="ECO:0000313" key="1">
    <source>
        <dbReference type="EMBL" id="TPG13173.1"/>
    </source>
</evidence>
<dbReference type="Proteomes" id="UP000318413">
    <property type="component" value="Unassembled WGS sequence"/>
</dbReference>
<evidence type="ECO:0000313" key="2">
    <source>
        <dbReference type="Proteomes" id="UP000318413"/>
    </source>
</evidence>
<dbReference type="AlphaFoldDB" id="A0A502CK38"/>
<dbReference type="EMBL" id="RCZK01000004">
    <property type="protein sequence ID" value="TPG13173.1"/>
    <property type="molecule type" value="Genomic_DNA"/>
</dbReference>
<gene>
    <name evidence="1" type="ORF">EAH84_07170</name>
</gene>
<comment type="caution">
    <text evidence="1">The sequence shown here is derived from an EMBL/GenBank/DDBJ whole genome shotgun (WGS) entry which is preliminary data.</text>
</comment>
<keyword evidence="2" id="KW-1185">Reference proteome</keyword>
<sequence>MAEEENLWSGSLDEAYIDRLILALQRATVEVSTDHATQTGDTALPAPEVITALLSIAASLLEQAPAAVTPSGMRKTAEAAGKRLHAIMRDTRRIRQAQASPHETVN</sequence>
<proteinExistence type="predicted"/>
<accession>A0A502CK38</accession>
<protein>
    <submittedName>
        <fullName evidence="1">Uncharacterized protein</fullName>
    </submittedName>
</protein>